<evidence type="ECO:0000313" key="2">
    <source>
        <dbReference type="Proteomes" id="UP000324800"/>
    </source>
</evidence>
<evidence type="ECO:0000313" key="1">
    <source>
        <dbReference type="EMBL" id="KAA6388845.1"/>
    </source>
</evidence>
<dbReference type="Proteomes" id="UP000324800">
    <property type="component" value="Unassembled WGS sequence"/>
</dbReference>
<dbReference type="AlphaFoldDB" id="A0A5J4W1U2"/>
<name>A0A5J4W1U2_9EUKA</name>
<proteinExistence type="predicted"/>
<protein>
    <submittedName>
        <fullName evidence="1">Uncharacterized protein</fullName>
    </submittedName>
</protein>
<sequence>MIILMRICCKWIGEKLGNNDQNARHITFGLCVLENLQIQINYSIKDIHLEVLKFQNDLGACKVFIKTLNVGNQIACVRLVVSSVLGLTPGCDIDAPRIYLLGIYLNIHVHALGIELPPAVEAQAKYGDLYLEPVHGVGMQADEQKVKYHLFVLANISSTEADKERTEPIEADLDDDLLKAYYHPIYFFKQKDGCLTKVTDNDEDPKDINVMKHGIINSIRTYVSEKKSREERMMIMNTKRSHSENFKTEQIGY</sequence>
<comment type="caution">
    <text evidence="1">The sequence shown here is derived from an EMBL/GenBank/DDBJ whole genome shotgun (WGS) entry which is preliminary data.</text>
</comment>
<reference evidence="1 2" key="1">
    <citation type="submission" date="2019-03" db="EMBL/GenBank/DDBJ databases">
        <title>Single cell metagenomics reveals metabolic interactions within the superorganism composed of flagellate Streblomastix strix and complex community of Bacteroidetes bacteria on its surface.</title>
        <authorList>
            <person name="Treitli S.C."/>
            <person name="Kolisko M."/>
            <person name="Husnik F."/>
            <person name="Keeling P."/>
            <person name="Hampl V."/>
        </authorList>
    </citation>
    <scope>NUCLEOTIDE SEQUENCE [LARGE SCALE GENOMIC DNA]</scope>
    <source>
        <strain evidence="1">ST1C</strain>
    </source>
</reference>
<dbReference type="EMBL" id="SNRW01003822">
    <property type="protein sequence ID" value="KAA6388845.1"/>
    <property type="molecule type" value="Genomic_DNA"/>
</dbReference>
<organism evidence="1 2">
    <name type="scientific">Streblomastix strix</name>
    <dbReference type="NCBI Taxonomy" id="222440"/>
    <lineage>
        <taxon>Eukaryota</taxon>
        <taxon>Metamonada</taxon>
        <taxon>Preaxostyla</taxon>
        <taxon>Oxymonadida</taxon>
        <taxon>Streblomastigidae</taxon>
        <taxon>Streblomastix</taxon>
    </lineage>
</organism>
<accession>A0A5J4W1U2</accession>
<gene>
    <name evidence="1" type="ORF">EZS28_015629</name>
</gene>